<protein>
    <submittedName>
        <fullName evidence="1">Uncharacterized protein</fullName>
    </submittedName>
</protein>
<proteinExistence type="predicted"/>
<sequence>MNNDLHNHIIGIYKNKNDAINKCIEYDKNFNKNNIESDDDGLLGEFSSIDNDTDIFCNAININNNDKKIYFLKVTEDGGSERYHMDHFLYALTSMTNVMYHVENWVDEEHNREKNCVKCNIYDKHLKYIKYKNNQKSKKYDHYKKYKIYENVDTDLEIDDDFDNDHNHSRIKICDRNDIKTRNCNNARLNKYKSYMKCFNKKNQYCLCKKKTIKDLFCSKKASIDCVYVTDIFFHIFSYSLI</sequence>
<evidence type="ECO:0000313" key="1">
    <source>
        <dbReference type="EMBL" id="AVG47935.1"/>
    </source>
</evidence>
<organismHost>
    <name type="scientific">Acanthamoeba polyphaga</name>
    <name type="common">Amoeba</name>
    <dbReference type="NCBI Taxonomy" id="5757"/>
</organismHost>
<reference evidence="1" key="1">
    <citation type="journal article" date="2017" name="Front. Microbiol.">
        <title>Genome Characterization of the First Mimiviruses of Lineage C Isolated in Brazil.</title>
        <authorList>
            <person name="Assis F.L."/>
            <person name="Franco-Luiz A.P.M."/>
            <person name="Dos Santos R.N."/>
            <person name="Campos F.S."/>
            <person name="Dornas F.P."/>
            <person name="Borato P.V.M."/>
            <person name="Franco A.C."/>
            <person name="Abrahao J.S."/>
            <person name="Colson P."/>
            <person name="Scola B."/>
        </authorList>
    </citation>
    <scope>NUCLEOTIDE SEQUENCE [LARGE SCALE GENOMIC DNA]</scope>
</reference>
<accession>A0A2L2DP34</accession>
<dbReference type="Proteomes" id="UP000279644">
    <property type="component" value="Segment"/>
</dbReference>
<organism evidence="1">
    <name type="scientific">Acanthamoeba polyphaga mimivirus</name>
    <name type="common">APMV</name>
    <dbReference type="NCBI Taxonomy" id="212035"/>
    <lineage>
        <taxon>Viruses</taxon>
        <taxon>Varidnaviria</taxon>
        <taxon>Bamfordvirae</taxon>
        <taxon>Nucleocytoviricota</taxon>
        <taxon>Megaviricetes</taxon>
        <taxon>Imitervirales</taxon>
        <taxon>Mimiviridae</taxon>
        <taxon>Megamimivirinae</taxon>
        <taxon>Mimivirus</taxon>
        <taxon>Mimivirus bradfordmassiliense</taxon>
    </lineage>
</organism>
<dbReference type="EMBL" id="MG602508">
    <property type="protein sequence ID" value="AVG47935.1"/>
    <property type="molecule type" value="Genomic_DNA"/>
</dbReference>
<name>A0A2L2DP34_MIMIV</name>